<keyword evidence="10 13" id="KW-0408">Iron</keyword>
<comment type="pathway">
    <text evidence="3">Secondary metabolite biosynthesis.</text>
</comment>
<evidence type="ECO:0000256" key="13">
    <source>
        <dbReference type="PIRSR" id="PIRSR602401-1"/>
    </source>
</evidence>
<dbReference type="Proteomes" id="UP001212997">
    <property type="component" value="Unassembled WGS sequence"/>
</dbReference>
<comment type="cofactor">
    <cofactor evidence="1 13">
        <name>heme</name>
        <dbReference type="ChEBI" id="CHEBI:30413"/>
    </cofactor>
</comment>
<keyword evidence="5 13" id="KW-0349">Heme</keyword>
<evidence type="ECO:0000256" key="14">
    <source>
        <dbReference type="RuleBase" id="RU000461"/>
    </source>
</evidence>
<dbReference type="PROSITE" id="PS00086">
    <property type="entry name" value="CYTOCHROME_P450"/>
    <property type="match status" value="1"/>
</dbReference>
<keyword evidence="11 14" id="KW-0503">Monooxygenase</keyword>
<feature type="transmembrane region" description="Helical" evidence="15">
    <location>
        <begin position="12"/>
        <end position="29"/>
    </location>
</feature>
<feature type="binding site" description="axial binding residue" evidence="13">
    <location>
        <position position="447"/>
    </location>
    <ligand>
        <name>heme</name>
        <dbReference type="ChEBI" id="CHEBI:30413"/>
    </ligand>
    <ligandPart>
        <name>Fe</name>
        <dbReference type="ChEBI" id="CHEBI:18248"/>
    </ligandPart>
</feature>
<dbReference type="Gene3D" id="1.10.630.10">
    <property type="entry name" value="Cytochrome P450"/>
    <property type="match status" value="1"/>
</dbReference>
<dbReference type="GO" id="GO:0005506">
    <property type="term" value="F:iron ion binding"/>
    <property type="evidence" value="ECO:0007669"/>
    <property type="project" value="InterPro"/>
</dbReference>
<comment type="caution">
    <text evidence="16">The sequence shown here is derived from an EMBL/GenBank/DDBJ whole genome shotgun (WGS) entry which is preliminary data.</text>
</comment>
<protein>
    <recommendedName>
        <fullName evidence="18">Cytochrome P450</fullName>
    </recommendedName>
</protein>
<keyword evidence="6 15" id="KW-0812">Transmembrane</keyword>
<evidence type="ECO:0000256" key="6">
    <source>
        <dbReference type="ARBA" id="ARBA00022692"/>
    </source>
</evidence>
<keyword evidence="7 13" id="KW-0479">Metal-binding</keyword>
<dbReference type="InterPro" id="IPR017972">
    <property type="entry name" value="Cyt_P450_CS"/>
</dbReference>
<dbReference type="PANTHER" id="PTHR46300:SF11">
    <property type="entry name" value="OXIDOREDUCTASE, PUTATIVE-RELATED"/>
    <property type="match status" value="1"/>
</dbReference>
<keyword evidence="17" id="KW-1185">Reference proteome</keyword>
<evidence type="ECO:0000256" key="5">
    <source>
        <dbReference type="ARBA" id="ARBA00022617"/>
    </source>
</evidence>
<dbReference type="GO" id="GO:0004497">
    <property type="term" value="F:monooxygenase activity"/>
    <property type="evidence" value="ECO:0007669"/>
    <property type="project" value="UniProtKB-KW"/>
</dbReference>
<evidence type="ECO:0000256" key="2">
    <source>
        <dbReference type="ARBA" id="ARBA00004370"/>
    </source>
</evidence>
<dbReference type="GO" id="GO:0020037">
    <property type="term" value="F:heme binding"/>
    <property type="evidence" value="ECO:0007669"/>
    <property type="project" value="InterPro"/>
</dbReference>
<dbReference type="PANTHER" id="PTHR46300">
    <property type="entry name" value="P450, PUTATIVE (EUROFUNG)-RELATED-RELATED"/>
    <property type="match status" value="1"/>
</dbReference>
<keyword evidence="9 14" id="KW-0560">Oxidoreductase</keyword>
<dbReference type="SUPFAM" id="SSF48264">
    <property type="entry name" value="Cytochrome P450"/>
    <property type="match status" value="1"/>
</dbReference>
<evidence type="ECO:0000256" key="11">
    <source>
        <dbReference type="ARBA" id="ARBA00023033"/>
    </source>
</evidence>
<dbReference type="InterPro" id="IPR002401">
    <property type="entry name" value="Cyt_P450_E_grp-I"/>
</dbReference>
<evidence type="ECO:0000313" key="17">
    <source>
        <dbReference type="Proteomes" id="UP001212997"/>
    </source>
</evidence>
<dbReference type="EMBL" id="JANAWD010000341">
    <property type="protein sequence ID" value="KAJ3481074.1"/>
    <property type="molecule type" value="Genomic_DNA"/>
</dbReference>
<evidence type="ECO:0000256" key="4">
    <source>
        <dbReference type="ARBA" id="ARBA00010617"/>
    </source>
</evidence>
<comment type="similarity">
    <text evidence="4 14">Belongs to the cytochrome P450 family.</text>
</comment>
<reference evidence="16" key="1">
    <citation type="submission" date="2022-07" db="EMBL/GenBank/DDBJ databases">
        <title>Genome Sequence of Physisporinus lineatus.</title>
        <authorList>
            <person name="Buettner E."/>
        </authorList>
    </citation>
    <scope>NUCLEOTIDE SEQUENCE</scope>
    <source>
        <strain evidence="16">VT162</strain>
    </source>
</reference>
<dbReference type="AlphaFoldDB" id="A0AAD5V079"/>
<dbReference type="InterPro" id="IPR036396">
    <property type="entry name" value="Cyt_P450_sf"/>
</dbReference>
<dbReference type="InterPro" id="IPR050364">
    <property type="entry name" value="Cytochrome_P450_fung"/>
</dbReference>
<evidence type="ECO:0008006" key="18">
    <source>
        <dbReference type="Google" id="ProtNLM"/>
    </source>
</evidence>
<dbReference type="CDD" id="cd11065">
    <property type="entry name" value="CYP64-like"/>
    <property type="match status" value="1"/>
</dbReference>
<evidence type="ECO:0000256" key="15">
    <source>
        <dbReference type="SAM" id="Phobius"/>
    </source>
</evidence>
<proteinExistence type="inferred from homology"/>
<dbReference type="InterPro" id="IPR001128">
    <property type="entry name" value="Cyt_P450"/>
</dbReference>
<evidence type="ECO:0000256" key="3">
    <source>
        <dbReference type="ARBA" id="ARBA00005179"/>
    </source>
</evidence>
<gene>
    <name evidence="16" type="ORF">NLI96_g7906</name>
</gene>
<sequence>MFPVVSGSANVVLPLILGAILLTILPWTLRKNIVDKDGHPIPPGPLLRYAFLRGDPERSLHVWAKRYGPLFSVWMGNQLCVVISDPQVARDLFVTNGSIFSSRKEYFMKNQLILRGRAITASQYGDRWRQHRRLVMHVLAPKAVQKLGHILENEARDMISSLVHETKEGVLPINPALYIGRFTFNNLLMISFGIRSDSISDPLFQRLLAFSMEFMELTGPLSNIIDFIEPLQKLPSYMKSRGHKLHEDLIEVYGAMILRVKARMDAGEDVPDCLVKTLLETQEDEKLDWEDLCMLCAVFIFVVHSTSSTIQWFLALITLHPEIQAQAHAELDRVVGQENWPTPEDGSRLPYIRAIIKEVQRTHAPFWIPAPHYSTDDFVYNGMYIPKGTLMVLDCYTIHHNEERYPDPFTFNPDRYLGDNLSCAESVNLSDAMQRDHWTFGVGRRICPGITLAERMLWLAISRLLWSFTIHEVPREPISLKECSGAFGRTPLPYRVNLLPRHDTLSSVLVVDDEMNVKI</sequence>
<accession>A0AAD5V079</accession>
<evidence type="ECO:0000256" key="1">
    <source>
        <dbReference type="ARBA" id="ARBA00001971"/>
    </source>
</evidence>
<dbReference type="GO" id="GO:0016705">
    <property type="term" value="F:oxidoreductase activity, acting on paired donors, with incorporation or reduction of molecular oxygen"/>
    <property type="evidence" value="ECO:0007669"/>
    <property type="project" value="InterPro"/>
</dbReference>
<organism evidence="16 17">
    <name type="scientific">Meripilus lineatus</name>
    <dbReference type="NCBI Taxonomy" id="2056292"/>
    <lineage>
        <taxon>Eukaryota</taxon>
        <taxon>Fungi</taxon>
        <taxon>Dikarya</taxon>
        <taxon>Basidiomycota</taxon>
        <taxon>Agaricomycotina</taxon>
        <taxon>Agaricomycetes</taxon>
        <taxon>Polyporales</taxon>
        <taxon>Meripilaceae</taxon>
        <taxon>Meripilus</taxon>
    </lineage>
</organism>
<name>A0AAD5V079_9APHY</name>
<evidence type="ECO:0000256" key="9">
    <source>
        <dbReference type="ARBA" id="ARBA00023002"/>
    </source>
</evidence>
<dbReference type="GO" id="GO:0016020">
    <property type="term" value="C:membrane"/>
    <property type="evidence" value="ECO:0007669"/>
    <property type="project" value="UniProtKB-SubCell"/>
</dbReference>
<evidence type="ECO:0000256" key="12">
    <source>
        <dbReference type="ARBA" id="ARBA00023136"/>
    </source>
</evidence>
<evidence type="ECO:0000313" key="16">
    <source>
        <dbReference type="EMBL" id="KAJ3481074.1"/>
    </source>
</evidence>
<comment type="subcellular location">
    <subcellularLocation>
        <location evidence="2">Membrane</location>
    </subcellularLocation>
</comment>
<keyword evidence="8 15" id="KW-1133">Transmembrane helix</keyword>
<dbReference type="PRINTS" id="PR00463">
    <property type="entry name" value="EP450I"/>
</dbReference>
<evidence type="ECO:0000256" key="10">
    <source>
        <dbReference type="ARBA" id="ARBA00023004"/>
    </source>
</evidence>
<evidence type="ECO:0000256" key="8">
    <source>
        <dbReference type="ARBA" id="ARBA00022989"/>
    </source>
</evidence>
<dbReference type="Pfam" id="PF00067">
    <property type="entry name" value="p450"/>
    <property type="match status" value="1"/>
</dbReference>
<evidence type="ECO:0000256" key="7">
    <source>
        <dbReference type="ARBA" id="ARBA00022723"/>
    </source>
</evidence>
<keyword evidence="12 15" id="KW-0472">Membrane</keyword>